<protein>
    <submittedName>
        <fullName evidence="1">Uncharacterized protein</fullName>
    </submittedName>
</protein>
<reference evidence="1" key="1">
    <citation type="submission" date="2022-10" db="EMBL/GenBank/DDBJ databases">
        <title>Culturing micro-colonial fungi from biological soil crusts in the Mojave desert and describing Neophaeococcomyces mojavensis, and introducing the new genera and species Taxawa tesnikishii.</title>
        <authorList>
            <person name="Kurbessoian T."/>
            <person name="Stajich J.E."/>
        </authorList>
    </citation>
    <scope>NUCLEOTIDE SEQUENCE</scope>
    <source>
        <strain evidence="1">JES_112</strain>
    </source>
</reference>
<dbReference type="EMBL" id="JAPDRQ010000145">
    <property type="protein sequence ID" value="KAJ9653664.1"/>
    <property type="molecule type" value="Genomic_DNA"/>
</dbReference>
<organism evidence="1 2">
    <name type="scientific">Neophaeococcomyces mojaviensis</name>
    <dbReference type="NCBI Taxonomy" id="3383035"/>
    <lineage>
        <taxon>Eukaryota</taxon>
        <taxon>Fungi</taxon>
        <taxon>Dikarya</taxon>
        <taxon>Ascomycota</taxon>
        <taxon>Pezizomycotina</taxon>
        <taxon>Eurotiomycetes</taxon>
        <taxon>Chaetothyriomycetidae</taxon>
        <taxon>Chaetothyriales</taxon>
        <taxon>Chaetothyriales incertae sedis</taxon>
        <taxon>Neophaeococcomyces</taxon>
    </lineage>
</organism>
<proteinExistence type="predicted"/>
<keyword evidence="2" id="KW-1185">Reference proteome</keyword>
<sequence>MPKSASFDVLGTCFHFEPVIDVINSIIKRNPDINTPIDATTLFHSWFYAAQRDFTYTSTAGSYQPIAGIFRHTFRRACAIVDFPDVEKNISDTDIEMLMTELQRLPARDGLKECFDGLKDAGFDVYAVTNGGKEASLKYYRLADIELDADHLLSCDDIKAAKPDPKVYANANEWLQSRGCEATADVDGKQVGQRWFVAAHSWDLLAARKAGFRTAWVAHEEHDPVTQVFGDFDVYAKDLKECFEKIKAAS</sequence>
<name>A0ACC3A1E3_9EURO</name>
<dbReference type="Proteomes" id="UP001172386">
    <property type="component" value="Unassembled WGS sequence"/>
</dbReference>
<evidence type="ECO:0000313" key="2">
    <source>
        <dbReference type="Proteomes" id="UP001172386"/>
    </source>
</evidence>
<accession>A0ACC3A1E3</accession>
<comment type="caution">
    <text evidence="1">The sequence shown here is derived from an EMBL/GenBank/DDBJ whole genome shotgun (WGS) entry which is preliminary data.</text>
</comment>
<evidence type="ECO:0000313" key="1">
    <source>
        <dbReference type="EMBL" id="KAJ9653664.1"/>
    </source>
</evidence>
<gene>
    <name evidence="1" type="ORF">H2198_007175</name>
</gene>